<dbReference type="PANTHER" id="PTHR21363">
    <property type="entry name" value="PREPHENATE DEHYDROGENASE"/>
    <property type="match status" value="1"/>
</dbReference>
<dbReference type="GO" id="GO:0004665">
    <property type="term" value="F:prephenate dehydrogenase (NADP+) activity"/>
    <property type="evidence" value="ECO:0007669"/>
    <property type="project" value="InterPro"/>
</dbReference>
<dbReference type="Gene3D" id="3.40.50.720">
    <property type="entry name" value="NAD(P)-binding Rossmann-like Domain"/>
    <property type="match status" value="1"/>
</dbReference>
<comment type="similarity">
    <text evidence="1">Belongs to the prephenate/arogenate dehydrogenase family.</text>
</comment>
<evidence type="ECO:0000313" key="5">
    <source>
        <dbReference type="EMBL" id="GIL26890.1"/>
    </source>
</evidence>
<dbReference type="GO" id="GO:0008977">
    <property type="term" value="F:prephenate dehydrogenase (NAD+) activity"/>
    <property type="evidence" value="ECO:0007669"/>
    <property type="project" value="InterPro"/>
</dbReference>
<keyword evidence="6" id="KW-1185">Reference proteome</keyword>
<gene>
    <name evidence="5" type="ORF">NUM_21440</name>
</gene>
<comment type="caution">
    <text evidence="5">The sequence shown here is derived from an EMBL/GenBank/DDBJ whole genome shotgun (WGS) entry which is preliminary data.</text>
</comment>
<dbReference type="GO" id="GO:0006571">
    <property type="term" value="P:tyrosine biosynthetic process"/>
    <property type="evidence" value="ECO:0007669"/>
    <property type="project" value="InterPro"/>
</dbReference>
<accession>A0A8J4EKA9</accession>
<dbReference type="RefSeq" id="WP_225918494.1">
    <property type="nucleotide sequence ID" value="NZ_BOPO01000033.1"/>
</dbReference>
<dbReference type="Pfam" id="PF20463">
    <property type="entry name" value="PDH_C"/>
    <property type="match status" value="1"/>
</dbReference>
<dbReference type="Pfam" id="PF02153">
    <property type="entry name" value="PDH_N"/>
    <property type="match status" value="1"/>
</dbReference>
<organism evidence="5 6">
    <name type="scientific">Actinocatenispora comari</name>
    <dbReference type="NCBI Taxonomy" id="2807577"/>
    <lineage>
        <taxon>Bacteria</taxon>
        <taxon>Bacillati</taxon>
        <taxon>Actinomycetota</taxon>
        <taxon>Actinomycetes</taxon>
        <taxon>Micromonosporales</taxon>
        <taxon>Micromonosporaceae</taxon>
        <taxon>Actinocatenispora</taxon>
    </lineage>
</organism>
<dbReference type="InterPro" id="IPR036291">
    <property type="entry name" value="NAD(P)-bd_dom_sf"/>
</dbReference>
<feature type="compositionally biased region" description="Basic and acidic residues" evidence="3">
    <location>
        <begin position="69"/>
        <end position="91"/>
    </location>
</feature>
<dbReference type="InterPro" id="IPR003099">
    <property type="entry name" value="Prephen_DH"/>
</dbReference>
<dbReference type="EMBL" id="BOPO01000033">
    <property type="protein sequence ID" value="GIL26890.1"/>
    <property type="molecule type" value="Genomic_DNA"/>
</dbReference>
<dbReference type="InterPro" id="IPR050812">
    <property type="entry name" value="Preph/Arog_dehydrog"/>
</dbReference>
<evidence type="ECO:0000256" key="2">
    <source>
        <dbReference type="ARBA" id="ARBA00023002"/>
    </source>
</evidence>
<feature type="domain" description="Prephenate/arogenate dehydrogenase" evidence="4">
    <location>
        <begin position="3"/>
        <end position="326"/>
    </location>
</feature>
<dbReference type="SUPFAM" id="SSF51735">
    <property type="entry name" value="NAD(P)-binding Rossmann-fold domains"/>
    <property type="match status" value="1"/>
</dbReference>
<dbReference type="SUPFAM" id="SSF48179">
    <property type="entry name" value="6-phosphogluconate dehydrogenase C-terminal domain-like"/>
    <property type="match status" value="1"/>
</dbReference>
<dbReference type="InterPro" id="IPR008927">
    <property type="entry name" value="6-PGluconate_DH-like_C_sf"/>
</dbReference>
<sequence length="359" mass="36236">MLRTVTVIGLGLIGGSVLRAAARAGHDCRGFDHDPATRAAARAAGTSPTPDRHDVATAPALPQDGGPALRERHRPDREDRDAGAAGRDDRVPAPGGWRIDDSFAAAVDGADLVVLAVPPAALPALLDRLAGHSGLVTDVASVKQPALAAARASGVRFVAGHPMAGRELPGFAASDATLFTDRPWVLCLDEPTALADWLAVAGFAHSLGARVVPAVAAEHDDAVARVSHLPHLAAAALAAQADGPLPASLAAGSFADGTRVAASPPALWADICAANAPAVRAALDRLIADLTAARAALDAPATALETWFGTGHAVRAGWPPTAGRTVPVPPERDALLALGRAGGWLTGISGTELTAVLPG</sequence>
<evidence type="ECO:0000313" key="6">
    <source>
        <dbReference type="Proteomes" id="UP000614996"/>
    </source>
</evidence>
<dbReference type="PANTHER" id="PTHR21363:SF0">
    <property type="entry name" value="PREPHENATE DEHYDROGENASE [NADP(+)]"/>
    <property type="match status" value="1"/>
</dbReference>
<dbReference type="GO" id="GO:0070403">
    <property type="term" value="F:NAD+ binding"/>
    <property type="evidence" value="ECO:0007669"/>
    <property type="project" value="InterPro"/>
</dbReference>
<dbReference type="AlphaFoldDB" id="A0A8J4EKA9"/>
<keyword evidence="2" id="KW-0560">Oxidoreductase</keyword>
<proteinExistence type="inferred from homology"/>
<dbReference type="InterPro" id="IPR046825">
    <property type="entry name" value="PDH_C"/>
</dbReference>
<dbReference type="Gene3D" id="1.10.3660.10">
    <property type="entry name" value="6-phosphogluconate dehydrogenase C-terminal like domain"/>
    <property type="match status" value="1"/>
</dbReference>
<evidence type="ECO:0000259" key="4">
    <source>
        <dbReference type="PROSITE" id="PS51176"/>
    </source>
</evidence>
<dbReference type="PROSITE" id="PS51176">
    <property type="entry name" value="PDH_ADH"/>
    <property type="match status" value="1"/>
</dbReference>
<dbReference type="InterPro" id="IPR046826">
    <property type="entry name" value="PDH_N"/>
</dbReference>
<feature type="region of interest" description="Disordered" evidence="3">
    <location>
        <begin position="38"/>
        <end position="94"/>
    </location>
</feature>
<evidence type="ECO:0000256" key="1">
    <source>
        <dbReference type="ARBA" id="ARBA00007964"/>
    </source>
</evidence>
<evidence type="ECO:0000256" key="3">
    <source>
        <dbReference type="SAM" id="MobiDB-lite"/>
    </source>
</evidence>
<protein>
    <submittedName>
        <fullName evidence="5">Prephenate dehydrogenase</fullName>
    </submittedName>
</protein>
<reference evidence="6" key="1">
    <citation type="journal article" date="2021" name="Int. J. Syst. Evol. Microbiol.">
        <title>Actinocatenispora comari sp. nov., an endophytic actinomycete isolated from aerial parts of Comarum salesowianum.</title>
        <authorList>
            <person name="Oyunbileg N."/>
            <person name="Iizaka Y."/>
            <person name="Hamada M."/>
            <person name="Davaapurev B.O."/>
            <person name="Fukumoto A."/>
            <person name="Tsetseg B."/>
            <person name="Kato F."/>
            <person name="Tamura T."/>
            <person name="Batkhuu J."/>
            <person name="Anzai Y."/>
        </authorList>
    </citation>
    <scope>NUCLEOTIDE SEQUENCE [LARGE SCALE GENOMIC DNA]</scope>
    <source>
        <strain evidence="6">NUM-2625</strain>
    </source>
</reference>
<name>A0A8J4EKA9_9ACTN</name>
<dbReference type="Proteomes" id="UP000614996">
    <property type="component" value="Unassembled WGS sequence"/>
</dbReference>